<proteinExistence type="inferred from homology"/>
<gene>
    <name evidence="3" type="ORF">A3J59_00715</name>
</gene>
<dbReference type="NCBIfam" id="TIGR00251">
    <property type="entry name" value="DUF167 family protein"/>
    <property type="match status" value="1"/>
</dbReference>
<evidence type="ECO:0000256" key="1">
    <source>
        <dbReference type="ARBA" id="ARBA00010364"/>
    </source>
</evidence>
<dbReference type="AlphaFoldDB" id="A0A1G1YJA1"/>
<evidence type="ECO:0000313" key="3">
    <source>
        <dbReference type="EMBL" id="OGY52415.1"/>
    </source>
</evidence>
<comment type="similarity">
    <text evidence="1 2">Belongs to the UPF0235 family.</text>
</comment>
<dbReference type="InterPro" id="IPR036591">
    <property type="entry name" value="YggU-like_sf"/>
</dbReference>
<dbReference type="EMBL" id="MHIL01000004">
    <property type="protein sequence ID" value="OGY52415.1"/>
    <property type="molecule type" value="Genomic_DNA"/>
</dbReference>
<accession>A0A1G1YJA1</accession>
<evidence type="ECO:0000313" key="4">
    <source>
        <dbReference type="Proteomes" id="UP000177310"/>
    </source>
</evidence>
<dbReference type="SUPFAM" id="SSF69786">
    <property type="entry name" value="YggU-like"/>
    <property type="match status" value="1"/>
</dbReference>
<dbReference type="PANTHER" id="PTHR13420:SF7">
    <property type="entry name" value="UPF0235 PROTEIN C15ORF40"/>
    <property type="match status" value="1"/>
</dbReference>
<dbReference type="SMART" id="SM01152">
    <property type="entry name" value="DUF167"/>
    <property type="match status" value="1"/>
</dbReference>
<name>A0A1G1YJA1_9BACT</name>
<dbReference type="Proteomes" id="UP000177310">
    <property type="component" value="Unassembled WGS sequence"/>
</dbReference>
<evidence type="ECO:0000256" key="2">
    <source>
        <dbReference type="HAMAP-Rule" id="MF_00634"/>
    </source>
</evidence>
<dbReference type="PANTHER" id="PTHR13420">
    <property type="entry name" value="UPF0235 PROTEIN C15ORF40"/>
    <property type="match status" value="1"/>
</dbReference>
<dbReference type="InterPro" id="IPR003746">
    <property type="entry name" value="DUF167"/>
</dbReference>
<protein>
    <recommendedName>
        <fullName evidence="2">UPF0235 protein A3J59_00715</fullName>
    </recommendedName>
</protein>
<dbReference type="GO" id="GO:0005737">
    <property type="term" value="C:cytoplasm"/>
    <property type="evidence" value="ECO:0007669"/>
    <property type="project" value="TreeGrafter"/>
</dbReference>
<sequence length="77" mass="8630">MKRQDVTVKVITKARRTGVTQNADGSLTVKLNTAPEKGKANKELLDLLAEWFNVAKSDLEIVRGLTSRNKLVRIQRP</sequence>
<comment type="caution">
    <text evidence="3">The sequence shown here is derived from an EMBL/GenBank/DDBJ whole genome shotgun (WGS) entry which is preliminary data.</text>
</comment>
<dbReference type="Gene3D" id="3.30.1200.10">
    <property type="entry name" value="YggU-like"/>
    <property type="match status" value="1"/>
</dbReference>
<dbReference type="HAMAP" id="MF_00634">
    <property type="entry name" value="UPF0235"/>
    <property type="match status" value="1"/>
</dbReference>
<dbReference type="Pfam" id="PF02594">
    <property type="entry name" value="DUF167"/>
    <property type="match status" value="1"/>
</dbReference>
<organism evidence="3 4">
    <name type="scientific">Candidatus Buchananbacteria bacterium RIFCSPHIGHO2_02_FULL_56_16</name>
    <dbReference type="NCBI Taxonomy" id="1797542"/>
    <lineage>
        <taxon>Bacteria</taxon>
        <taxon>Candidatus Buchananiibacteriota</taxon>
    </lineage>
</organism>
<reference evidence="3 4" key="1">
    <citation type="journal article" date="2016" name="Nat. Commun.">
        <title>Thousands of microbial genomes shed light on interconnected biogeochemical processes in an aquifer system.</title>
        <authorList>
            <person name="Anantharaman K."/>
            <person name="Brown C.T."/>
            <person name="Hug L.A."/>
            <person name="Sharon I."/>
            <person name="Castelle C.J."/>
            <person name="Probst A.J."/>
            <person name="Thomas B.C."/>
            <person name="Singh A."/>
            <person name="Wilkins M.J."/>
            <person name="Karaoz U."/>
            <person name="Brodie E.L."/>
            <person name="Williams K.H."/>
            <person name="Hubbard S.S."/>
            <person name="Banfield J.F."/>
        </authorList>
    </citation>
    <scope>NUCLEOTIDE SEQUENCE [LARGE SCALE GENOMIC DNA]</scope>
</reference>